<dbReference type="EMBL" id="CAJHUC010001957">
    <property type="protein sequence ID" value="CAD7702810.1"/>
    <property type="molecule type" value="Genomic_DNA"/>
</dbReference>
<dbReference type="Proteomes" id="UP000708148">
    <property type="component" value="Unassembled WGS sequence"/>
</dbReference>
<evidence type="ECO:0000313" key="1">
    <source>
        <dbReference type="EMBL" id="CAD7702810.1"/>
    </source>
</evidence>
<gene>
    <name evidence="1" type="ORF">OSTQU699_LOCUS8167</name>
</gene>
<reference evidence="1" key="1">
    <citation type="submission" date="2020-12" db="EMBL/GenBank/DDBJ databases">
        <authorList>
            <person name="Iha C."/>
        </authorList>
    </citation>
    <scope>NUCLEOTIDE SEQUENCE</scope>
</reference>
<dbReference type="AlphaFoldDB" id="A0A8S1JBJ9"/>
<accession>A0A8S1JBJ9</accession>
<proteinExistence type="predicted"/>
<evidence type="ECO:0000313" key="2">
    <source>
        <dbReference type="Proteomes" id="UP000708148"/>
    </source>
</evidence>
<protein>
    <submittedName>
        <fullName evidence="1">Uncharacterized protein</fullName>
    </submittedName>
</protein>
<keyword evidence="2" id="KW-1185">Reference proteome</keyword>
<name>A0A8S1JBJ9_9CHLO</name>
<organism evidence="1 2">
    <name type="scientific">Ostreobium quekettii</name>
    <dbReference type="NCBI Taxonomy" id="121088"/>
    <lineage>
        <taxon>Eukaryota</taxon>
        <taxon>Viridiplantae</taxon>
        <taxon>Chlorophyta</taxon>
        <taxon>core chlorophytes</taxon>
        <taxon>Ulvophyceae</taxon>
        <taxon>TCBD clade</taxon>
        <taxon>Bryopsidales</taxon>
        <taxon>Ostreobineae</taxon>
        <taxon>Ostreobiaceae</taxon>
        <taxon>Ostreobium</taxon>
    </lineage>
</organism>
<comment type="caution">
    <text evidence="1">The sequence shown here is derived from an EMBL/GenBank/DDBJ whole genome shotgun (WGS) entry which is preliminary data.</text>
</comment>
<sequence>MGWPHLSYQLDTATISSSHTHKHKHTHTFGEAGGQSLWGHQQAKYKAEMGSDTGRIIINRCSFGERRKRPMSSYPSDGSTTRILTAKKLLGPRSQRPAAATSA</sequence>